<keyword evidence="1" id="KW-0732">Signal</keyword>
<name>A0A915I3C0_ROMCU</name>
<evidence type="ECO:0000313" key="2">
    <source>
        <dbReference type="Proteomes" id="UP000887565"/>
    </source>
</evidence>
<evidence type="ECO:0000313" key="3">
    <source>
        <dbReference type="WBParaSite" id="nRc.2.0.1.t08330-RA"/>
    </source>
</evidence>
<keyword evidence="2" id="KW-1185">Reference proteome</keyword>
<sequence length="70" mass="8039">MQAIFCAYLTILAFQCAFISENVLVMAIQRNDDAVAAASEDVANEVKIFIVLSTFWRYLFHHRWRGSVNL</sequence>
<dbReference type="AlphaFoldDB" id="A0A915I3C0"/>
<evidence type="ECO:0000256" key="1">
    <source>
        <dbReference type="SAM" id="SignalP"/>
    </source>
</evidence>
<dbReference type="WBParaSite" id="nRc.2.0.1.t08330-RA">
    <property type="protein sequence ID" value="nRc.2.0.1.t08330-RA"/>
    <property type="gene ID" value="nRc.2.0.1.g08330"/>
</dbReference>
<protein>
    <submittedName>
        <fullName evidence="3">Secreted protein</fullName>
    </submittedName>
</protein>
<organism evidence="2 3">
    <name type="scientific">Romanomermis culicivorax</name>
    <name type="common">Nematode worm</name>
    <dbReference type="NCBI Taxonomy" id="13658"/>
    <lineage>
        <taxon>Eukaryota</taxon>
        <taxon>Metazoa</taxon>
        <taxon>Ecdysozoa</taxon>
        <taxon>Nematoda</taxon>
        <taxon>Enoplea</taxon>
        <taxon>Dorylaimia</taxon>
        <taxon>Mermithida</taxon>
        <taxon>Mermithoidea</taxon>
        <taxon>Mermithidae</taxon>
        <taxon>Romanomermis</taxon>
    </lineage>
</organism>
<reference evidence="3" key="1">
    <citation type="submission" date="2022-11" db="UniProtKB">
        <authorList>
            <consortium name="WormBaseParasite"/>
        </authorList>
    </citation>
    <scope>IDENTIFICATION</scope>
</reference>
<feature type="signal peptide" evidence="1">
    <location>
        <begin position="1"/>
        <end position="27"/>
    </location>
</feature>
<proteinExistence type="predicted"/>
<accession>A0A915I3C0</accession>
<dbReference type="Proteomes" id="UP000887565">
    <property type="component" value="Unplaced"/>
</dbReference>
<feature type="chain" id="PRO_5037838986" evidence="1">
    <location>
        <begin position="28"/>
        <end position="70"/>
    </location>
</feature>